<dbReference type="SUPFAM" id="SSF48371">
    <property type="entry name" value="ARM repeat"/>
    <property type="match status" value="1"/>
</dbReference>
<dbReference type="Gene3D" id="1.25.40.180">
    <property type="match status" value="1"/>
</dbReference>
<feature type="compositionally biased region" description="Basic and acidic residues" evidence="1">
    <location>
        <begin position="41"/>
        <end position="55"/>
    </location>
</feature>
<feature type="compositionally biased region" description="Acidic residues" evidence="1">
    <location>
        <begin position="56"/>
        <end position="67"/>
    </location>
</feature>
<dbReference type="InterPro" id="IPR016024">
    <property type="entry name" value="ARM-type_fold"/>
</dbReference>
<proteinExistence type="predicted"/>
<dbReference type="PROSITE" id="PS51363">
    <property type="entry name" value="W2"/>
    <property type="match status" value="1"/>
</dbReference>
<dbReference type="Proteomes" id="UP000813462">
    <property type="component" value="Unassembled WGS sequence"/>
</dbReference>
<feature type="region of interest" description="Disordered" evidence="1">
    <location>
        <begin position="221"/>
        <end position="244"/>
    </location>
</feature>
<comment type="caution">
    <text evidence="3">The sequence shown here is derived from an EMBL/GenBank/DDBJ whole genome shotgun (WGS) entry which is preliminary data.</text>
</comment>
<dbReference type="SMART" id="SM00515">
    <property type="entry name" value="eIF5C"/>
    <property type="match status" value="1"/>
</dbReference>
<evidence type="ECO:0000313" key="4">
    <source>
        <dbReference type="Proteomes" id="UP000813462"/>
    </source>
</evidence>
<sequence>MRRAEKEQIREGEAADEEQKKLKKDSKKGISKASSSKKKANGSDEDRSPAHSQVDEKEEVDDVNDDDVQWQTDTSLEAARQWSREQLSAMTADMVMLSTNELEKKVATKTKTSDVAENGNSTALGRVQKGFVKEVVKKRNYLAAAVAQDEGSQLVLLRALEDFCRKSTSSALKEVALVLKALYDSDILEEECIIQCQRCFEGDGDARLKMLRRGQPEMLRRELNRTKVTQSPDGSDLSPSFGIK</sequence>
<evidence type="ECO:0000313" key="3">
    <source>
        <dbReference type="EMBL" id="KAH7512705.1"/>
    </source>
</evidence>
<organism evidence="3 4">
    <name type="scientific">Ziziphus jujuba var. spinosa</name>
    <dbReference type="NCBI Taxonomy" id="714518"/>
    <lineage>
        <taxon>Eukaryota</taxon>
        <taxon>Viridiplantae</taxon>
        <taxon>Streptophyta</taxon>
        <taxon>Embryophyta</taxon>
        <taxon>Tracheophyta</taxon>
        <taxon>Spermatophyta</taxon>
        <taxon>Magnoliopsida</taxon>
        <taxon>eudicotyledons</taxon>
        <taxon>Gunneridae</taxon>
        <taxon>Pentapetalae</taxon>
        <taxon>rosids</taxon>
        <taxon>fabids</taxon>
        <taxon>Rosales</taxon>
        <taxon>Rhamnaceae</taxon>
        <taxon>Paliureae</taxon>
        <taxon>Ziziphus</taxon>
    </lineage>
</organism>
<evidence type="ECO:0000256" key="1">
    <source>
        <dbReference type="SAM" id="MobiDB-lite"/>
    </source>
</evidence>
<accession>A0A978UD62</accession>
<gene>
    <name evidence="3" type="ORF">FEM48_Zijuj12G0119000</name>
</gene>
<feature type="compositionally biased region" description="Basic residues" evidence="1">
    <location>
        <begin position="21"/>
        <end position="40"/>
    </location>
</feature>
<feature type="domain" description="W2" evidence="2">
    <location>
        <begin position="62"/>
        <end position="244"/>
    </location>
</feature>
<dbReference type="Pfam" id="PF02020">
    <property type="entry name" value="W2"/>
    <property type="match status" value="1"/>
</dbReference>
<feature type="compositionally biased region" description="Basic and acidic residues" evidence="1">
    <location>
        <begin position="1"/>
        <end position="20"/>
    </location>
</feature>
<dbReference type="EMBL" id="JAEACU010000012">
    <property type="protein sequence ID" value="KAH7512705.1"/>
    <property type="molecule type" value="Genomic_DNA"/>
</dbReference>
<evidence type="ECO:0000259" key="2">
    <source>
        <dbReference type="PROSITE" id="PS51363"/>
    </source>
</evidence>
<protein>
    <recommendedName>
        <fullName evidence="2">W2 domain-containing protein</fullName>
    </recommendedName>
</protein>
<feature type="region of interest" description="Disordered" evidence="1">
    <location>
        <begin position="1"/>
        <end position="67"/>
    </location>
</feature>
<reference evidence="3" key="1">
    <citation type="journal article" date="2021" name="Front. Plant Sci.">
        <title>Chromosome-Scale Genome Assembly for Chinese Sour Jujube and Insights Into Its Genome Evolution and Domestication Signature.</title>
        <authorList>
            <person name="Shen L.-Y."/>
            <person name="Luo H."/>
            <person name="Wang X.-L."/>
            <person name="Wang X.-M."/>
            <person name="Qiu X.-J."/>
            <person name="Liu H."/>
            <person name="Zhou S.-S."/>
            <person name="Jia K.-H."/>
            <person name="Nie S."/>
            <person name="Bao Y.-T."/>
            <person name="Zhang R.-G."/>
            <person name="Yun Q.-Z."/>
            <person name="Chai Y.-H."/>
            <person name="Lu J.-Y."/>
            <person name="Li Y."/>
            <person name="Zhao S.-W."/>
            <person name="Mao J.-F."/>
            <person name="Jia S.-G."/>
            <person name="Mao Y.-M."/>
        </authorList>
    </citation>
    <scope>NUCLEOTIDE SEQUENCE</scope>
    <source>
        <strain evidence="3">AT0</strain>
        <tissue evidence="3">Leaf</tissue>
    </source>
</reference>
<dbReference type="InterPro" id="IPR003307">
    <property type="entry name" value="W2_domain"/>
</dbReference>
<name>A0A978UD62_ZIZJJ</name>
<dbReference type="AlphaFoldDB" id="A0A978UD62"/>